<keyword evidence="3" id="KW-1185">Reference proteome</keyword>
<organism evidence="2 3">
    <name type="scientific">Paracoccus tibetensis</name>
    <dbReference type="NCBI Taxonomy" id="336292"/>
    <lineage>
        <taxon>Bacteria</taxon>
        <taxon>Pseudomonadati</taxon>
        <taxon>Pseudomonadota</taxon>
        <taxon>Alphaproteobacteria</taxon>
        <taxon>Rhodobacterales</taxon>
        <taxon>Paracoccaceae</taxon>
        <taxon>Paracoccus</taxon>
    </lineage>
</organism>
<dbReference type="AlphaFoldDB" id="A0A1G5JNQ2"/>
<feature type="domain" description="Resolvase HTH" evidence="1">
    <location>
        <begin position="56"/>
        <end position="97"/>
    </location>
</feature>
<dbReference type="RefSeq" id="WP_090747310.1">
    <property type="nucleotide sequence ID" value="NZ_FMVT01000014.1"/>
</dbReference>
<dbReference type="Gene3D" id="1.10.10.60">
    <property type="entry name" value="Homeodomain-like"/>
    <property type="match status" value="1"/>
</dbReference>
<reference evidence="2 3" key="1">
    <citation type="submission" date="2016-10" db="EMBL/GenBank/DDBJ databases">
        <authorList>
            <person name="de Groot N.N."/>
        </authorList>
    </citation>
    <scope>NUCLEOTIDE SEQUENCE [LARGE SCALE GENOMIC DNA]</scope>
    <source>
        <strain evidence="2 3">CGMCC 1.8925</strain>
    </source>
</reference>
<sequence length="239" mass="26552">MELRTLSLRYAHRSGLPSKSFFARQLACQRRSKTLPWVDCSRKCNLAALHSRKPTGRRLSTSESSAIFAAYQRGESVTSLAKRYGVSRPTVYRALEKNGRPGQPSEDSARVTIRLTPEERTALDVLSGRMGLSRAALGRRVLRLAAGFLEPDPELVEAMTDLSRQIKAVGGNLNQIAAHLNREARLQGRASPNRDQQAQIEASERALKALAKEVDRLFVHAAKRRKARVETILRRGGDA</sequence>
<evidence type="ECO:0000313" key="3">
    <source>
        <dbReference type="Proteomes" id="UP000199502"/>
    </source>
</evidence>
<dbReference type="CDD" id="cd21631">
    <property type="entry name" value="RHH_CopG_NikR-like"/>
    <property type="match status" value="1"/>
</dbReference>
<proteinExistence type="predicted"/>
<dbReference type="EMBL" id="FMVT01000014">
    <property type="protein sequence ID" value="SCY90013.1"/>
    <property type="molecule type" value="Genomic_DNA"/>
</dbReference>
<name>A0A1G5JNQ2_9RHOB</name>
<dbReference type="SUPFAM" id="SSF46689">
    <property type="entry name" value="Homeodomain-like"/>
    <property type="match status" value="1"/>
</dbReference>
<accession>A0A1G5JNQ2</accession>
<protein>
    <submittedName>
        <fullName evidence="2">Helix-turn-helix domain of resolvase</fullName>
    </submittedName>
</protein>
<dbReference type="GO" id="GO:0000150">
    <property type="term" value="F:DNA strand exchange activity"/>
    <property type="evidence" value="ECO:0007669"/>
    <property type="project" value="InterPro"/>
</dbReference>
<dbReference type="Proteomes" id="UP000199502">
    <property type="component" value="Unassembled WGS sequence"/>
</dbReference>
<dbReference type="Pfam" id="PF02796">
    <property type="entry name" value="HTH_7"/>
    <property type="match status" value="1"/>
</dbReference>
<evidence type="ECO:0000259" key="1">
    <source>
        <dbReference type="Pfam" id="PF02796"/>
    </source>
</evidence>
<dbReference type="InterPro" id="IPR009057">
    <property type="entry name" value="Homeodomain-like_sf"/>
</dbReference>
<dbReference type="GO" id="GO:0003677">
    <property type="term" value="F:DNA binding"/>
    <property type="evidence" value="ECO:0007669"/>
    <property type="project" value="InterPro"/>
</dbReference>
<evidence type="ECO:0000313" key="2">
    <source>
        <dbReference type="EMBL" id="SCY90013.1"/>
    </source>
</evidence>
<dbReference type="InterPro" id="IPR006120">
    <property type="entry name" value="Resolvase_HTH_dom"/>
</dbReference>
<gene>
    <name evidence="2" type="ORF">SAMN05660710_03339</name>
</gene>
<dbReference type="STRING" id="336292.SAMN05660710_03339"/>